<dbReference type="Proteomes" id="UP000016930">
    <property type="component" value="Unassembled WGS sequence"/>
</dbReference>
<name>M2P7D1_CERS8</name>
<sequence length="87" mass="9467">MHSKGYYTDFERVSALLLRSTLQGPSPDALEKNIDLPVDALIMKVSINYNIGDVPGDLICPKIQDLSNFATGVPGATSAFLDIFPIR</sequence>
<evidence type="ECO:0000313" key="1">
    <source>
        <dbReference type="EMBL" id="EMD31244.1"/>
    </source>
</evidence>
<protein>
    <submittedName>
        <fullName evidence="1">Uncharacterized protein</fullName>
    </submittedName>
</protein>
<evidence type="ECO:0000313" key="2">
    <source>
        <dbReference type="Proteomes" id="UP000016930"/>
    </source>
</evidence>
<organism evidence="1 2">
    <name type="scientific">Ceriporiopsis subvermispora (strain B)</name>
    <name type="common">White-rot fungus</name>
    <name type="synonym">Gelatoporia subvermispora</name>
    <dbReference type="NCBI Taxonomy" id="914234"/>
    <lineage>
        <taxon>Eukaryota</taxon>
        <taxon>Fungi</taxon>
        <taxon>Dikarya</taxon>
        <taxon>Basidiomycota</taxon>
        <taxon>Agaricomycotina</taxon>
        <taxon>Agaricomycetes</taxon>
        <taxon>Polyporales</taxon>
        <taxon>Gelatoporiaceae</taxon>
        <taxon>Gelatoporia</taxon>
    </lineage>
</organism>
<proteinExistence type="predicted"/>
<dbReference type="HOGENOM" id="CLU_2483147_0_0_1"/>
<accession>M2P7D1</accession>
<gene>
    <name evidence="1" type="ORF">CERSUDRAFT_100591</name>
</gene>
<dbReference type="AlphaFoldDB" id="M2P7D1"/>
<dbReference type="EMBL" id="KB445821">
    <property type="protein sequence ID" value="EMD31244.1"/>
    <property type="molecule type" value="Genomic_DNA"/>
</dbReference>
<reference evidence="1 2" key="1">
    <citation type="journal article" date="2012" name="Proc. Natl. Acad. Sci. U.S.A.">
        <title>Comparative genomics of Ceriporiopsis subvermispora and Phanerochaete chrysosporium provide insight into selective ligninolysis.</title>
        <authorList>
            <person name="Fernandez-Fueyo E."/>
            <person name="Ruiz-Duenas F.J."/>
            <person name="Ferreira P."/>
            <person name="Floudas D."/>
            <person name="Hibbett D.S."/>
            <person name="Canessa P."/>
            <person name="Larrondo L.F."/>
            <person name="James T.Y."/>
            <person name="Seelenfreund D."/>
            <person name="Lobos S."/>
            <person name="Polanco R."/>
            <person name="Tello M."/>
            <person name="Honda Y."/>
            <person name="Watanabe T."/>
            <person name="Watanabe T."/>
            <person name="Ryu J.S."/>
            <person name="Kubicek C.P."/>
            <person name="Schmoll M."/>
            <person name="Gaskell J."/>
            <person name="Hammel K.E."/>
            <person name="St John F.J."/>
            <person name="Vanden Wymelenberg A."/>
            <person name="Sabat G."/>
            <person name="Splinter BonDurant S."/>
            <person name="Syed K."/>
            <person name="Yadav J.S."/>
            <person name="Doddapaneni H."/>
            <person name="Subramanian V."/>
            <person name="Lavin J.L."/>
            <person name="Oguiza J.A."/>
            <person name="Perez G."/>
            <person name="Pisabarro A.G."/>
            <person name="Ramirez L."/>
            <person name="Santoyo F."/>
            <person name="Master E."/>
            <person name="Coutinho P.M."/>
            <person name="Henrissat B."/>
            <person name="Lombard V."/>
            <person name="Magnuson J.K."/>
            <person name="Kuees U."/>
            <person name="Hori C."/>
            <person name="Igarashi K."/>
            <person name="Samejima M."/>
            <person name="Held B.W."/>
            <person name="Barry K.W."/>
            <person name="LaButti K.M."/>
            <person name="Lapidus A."/>
            <person name="Lindquist E.A."/>
            <person name="Lucas S.M."/>
            <person name="Riley R."/>
            <person name="Salamov A.A."/>
            <person name="Hoffmeister D."/>
            <person name="Schwenk D."/>
            <person name="Hadar Y."/>
            <person name="Yarden O."/>
            <person name="de Vries R.P."/>
            <person name="Wiebenga A."/>
            <person name="Stenlid J."/>
            <person name="Eastwood D."/>
            <person name="Grigoriev I.V."/>
            <person name="Berka R.M."/>
            <person name="Blanchette R.A."/>
            <person name="Kersten P."/>
            <person name="Martinez A.T."/>
            <person name="Vicuna R."/>
            <person name="Cullen D."/>
        </authorList>
    </citation>
    <scope>NUCLEOTIDE SEQUENCE [LARGE SCALE GENOMIC DNA]</scope>
    <source>
        <strain evidence="1 2">B</strain>
    </source>
</reference>
<keyword evidence="2" id="KW-1185">Reference proteome</keyword>